<evidence type="ECO:0000256" key="1">
    <source>
        <dbReference type="SAM" id="MobiDB-lite"/>
    </source>
</evidence>
<keyword evidence="3" id="KW-1185">Reference proteome</keyword>
<proteinExistence type="predicted"/>
<name>A0ABS4W5Q9_9PSEU</name>
<evidence type="ECO:0000313" key="3">
    <source>
        <dbReference type="Proteomes" id="UP001519295"/>
    </source>
</evidence>
<protein>
    <submittedName>
        <fullName evidence="2">Uncharacterized protein</fullName>
    </submittedName>
</protein>
<dbReference type="Proteomes" id="UP001519295">
    <property type="component" value="Unassembled WGS sequence"/>
</dbReference>
<feature type="region of interest" description="Disordered" evidence="1">
    <location>
        <begin position="1"/>
        <end position="32"/>
    </location>
</feature>
<gene>
    <name evidence="2" type="ORF">JOF36_007321</name>
</gene>
<reference evidence="2 3" key="1">
    <citation type="submission" date="2021-03" db="EMBL/GenBank/DDBJ databases">
        <title>Sequencing the genomes of 1000 actinobacteria strains.</title>
        <authorList>
            <person name="Klenk H.-P."/>
        </authorList>
    </citation>
    <scope>NUCLEOTIDE SEQUENCE [LARGE SCALE GENOMIC DNA]</scope>
    <source>
        <strain evidence="2 3">DSM 45256</strain>
    </source>
</reference>
<sequence>MGSHAGQDRGCEAWDAEMDAAHASTRSGTATR</sequence>
<organism evidence="2 3">
    <name type="scientific">Pseudonocardia parietis</name>
    <dbReference type="NCBI Taxonomy" id="570936"/>
    <lineage>
        <taxon>Bacteria</taxon>
        <taxon>Bacillati</taxon>
        <taxon>Actinomycetota</taxon>
        <taxon>Actinomycetes</taxon>
        <taxon>Pseudonocardiales</taxon>
        <taxon>Pseudonocardiaceae</taxon>
        <taxon>Pseudonocardia</taxon>
    </lineage>
</organism>
<comment type="caution">
    <text evidence="2">The sequence shown here is derived from an EMBL/GenBank/DDBJ whole genome shotgun (WGS) entry which is preliminary data.</text>
</comment>
<evidence type="ECO:0000313" key="2">
    <source>
        <dbReference type="EMBL" id="MBP2371548.1"/>
    </source>
</evidence>
<dbReference type="EMBL" id="JAGINU010000003">
    <property type="protein sequence ID" value="MBP2371548.1"/>
    <property type="molecule type" value="Genomic_DNA"/>
</dbReference>
<feature type="compositionally biased region" description="Basic and acidic residues" evidence="1">
    <location>
        <begin position="1"/>
        <end position="12"/>
    </location>
</feature>
<accession>A0ABS4W5Q9</accession>